<dbReference type="PROSITE" id="PS00028">
    <property type="entry name" value="ZINC_FINGER_C2H2_1"/>
    <property type="match status" value="11"/>
</dbReference>
<dbReference type="SMART" id="SM00355">
    <property type="entry name" value="ZnF_C2H2"/>
    <property type="match status" value="15"/>
</dbReference>
<feature type="domain" description="C2H2-type" evidence="6">
    <location>
        <begin position="471"/>
        <end position="499"/>
    </location>
</feature>
<dbReference type="FunFam" id="3.30.160.60:FF:000100">
    <property type="entry name" value="Zinc finger 45-like"/>
    <property type="match status" value="1"/>
</dbReference>
<dbReference type="PANTHER" id="PTHR24379:SF121">
    <property type="entry name" value="C2H2-TYPE DOMAIN-CONTAINING PROTEIN"/>
    <property type="match status" value="1"/>
</dbReference>
<name>A0A8S3YF73_PARAO</name>
<dbReference type="PROSITE" id="PS50157">
    <property type="entry name" value="ZINC_FINGER_C2H2_2"/>
    <property type="match status" value="8"/>
</dbReference>
<evidence type="ECO:0000256" key="3">
    <source>
        <dbReference type="ARBA" id="ARBA00022771"/>
    </source>
</evidence>
<evidence type="ECO:0000313" key="7">
    <source>
        <dbReference type="EMBL" id="CAG5057413.1"/>
    </source>
</evidence>
<reference evidence="7" key="1">
    <citation type="submission" date="2021-04" db="EMBL/GenBank/DDBJ databases">
        <authorList>
            <person name="Tunstrom K."/>
        </authorList>
    </citation>
    <scope>NUCLEOTIDE SEQUENCE</scope>
</reference>
<feature type="domain" description="C2H2-type" evidence="6">
    <location>
        <begin position="527"/>
        <end position="554"/>
    </location>
</feature>
<feature type="domain" description="C2H2-type" evidence="6">
    <location>
        <begin position="385"/>
        <end position="413"/>
    </location>
</feature>
<dbReference type="OrthoDB" id="1405595at2759"/>
<dbReference type="PANTHER" id="PTHR24379">
    <property type="entry name" value="KRAB AND ZINC FINGER DOMAIN-CONTAINING"/>
    <property type="match status" value="1"/>
</dbReference>
<evidence type="ECO:0000256" key="2">
    <source>
        <dbReference type="ARBA" id="ARBA00022737"/>
    </source>
</evidence>
<dbReference type="AlphaFoldDB" id="A0A8S3YF73"/>
<keyword evidence="1" id="KW-0479">Metal-binding</keyword>
<evidence type="ECO:0000256" key="1">
    <source>
        <dbReference type="ARBA" id="ARBA00022723"/>
    </source>
</evidence>
<dbReference type="GO" id="GO:0008270">
    <property type="term" value="F:zinc ion binding"/>
    <property type="evidence" value="ECO:0007669"/>
    <property type="project" value="UniProtKB-KW"/>
</dbReference>
<sequence length="603" mass="70678">MLTILYKLKIDCHTGDSMVCVYCCESYDDPEEYRTHQDEEHISFHVDTAFAHVFTNYNEYLKVDCIDLACRLCLERFDTLNAIAEHLVESHSIKINLAVEIGMQMFKLGAERWVCAICGMKLPCLRMLSRHTSCHYHKFTCETCGKSYVNRENLTRHIAYGHSEFKICTRCKKSFPSCEARREHVLASKSCWPLSCSLCGQRFANRRSKLDHLVEVHAKPPKTYSCPECGEAFDKWHLDPYLIARRNAEIVVKFATAYPFRLPEDALVCVYCCESYDDPSQYRKHMDTEHQTFKLRMAFIHCTEGYIKVDCTDLRCRICSQKFETIDDVANHLKDVHQADIDPNYEIGVQPFKLEKDRLLCAICRLKSPCIRQLSRHIQTHFLKYTCEACGKSYATITTLRHHITYSHTGEERICRKCKRTFSNLETKRQHLAESRKCWPHLCNICGERFMTWTLKQAHLTQVHGTPKRSHVCPECGEVFLDRKKYRVHFKISHTDDNYVCSCCGMKFDTKRNLEEHRVVHTKEKLFPCPACPKSFPRKKNLVQHMWIHSEQKRFGCDLCNKQFNQRVSWKTHMKSYHPDLVNFEATKNNNVKIVLSVLKQDQ</sequence>
<feature type="domain" description="C2H2-type" evidence="6">
    <location>
        <begin position="499"/>
        <end position="526"/>
    </location>
</feature>
<feature type="domain" description="C2H2-type" evidence="6">
    <location>
        <begin position="555"/>
        <end position="578"/>
    </location>
</feature>
<organism evidence="7 8">
    <name type="scientific">Parnassius apollo</name>
    <name type="common">Apollo butterfly</name>
    <name type="synonym">Papilio apollo</name>
    <dbReference type="NCBI Taxonomy" id="110799"/>
    <lineage>
        <taxon>Eukaryota</taxon>
        <taxon>Metazoa</taxon>
        <taxon>Ecdysozoa</taxon>
        <taxon>Arthropoda</taxon>
        <taxon>Hexapoda</taxon>
        <taxon>Insecta</taxon>
        <taxon>Pterygota</taxon>
        <taxon>Neoptera</taxon>
        <taxon>Endopterygota</taxon>
        <taxon>Lepidoptera</taxon>
        <taxon>Glossata</taxon>
        <taxon>Ditrysia</taxon>
        <taxon>Papilionoidea</taxon>
        <taxon>Papilionidae</taxon>
        <taxon>Parnassiinae</taxon>
        <taxon>Parnassini</taxon>
        <taxon>Parnassius</taxon>
        <taxon>Parnassius</taxon>
    </lineage>
</organism>
<gene>
    <name evidence="7" type="ORF">PAPOLLO_LOCUS27184</name>
</gene>
<feature type="domain" description="C2H2-type" evidence="6">
    <location>
        <begin position="194"/>
        <end position="222"/>
    </location>
</feature>
<feature type="domain" description="C2H2-type" evidence="6">
    <location>
        <begin position="139"/>
        <end position="167"/>
    </location>
</feature>
<keyword evidence="2" id="KW-0677">Repeat</keyword>
<protein>
    <submittedName>
        <fullName evidence="7">(apollo) hypothetical protein</fullName>
    </submittedName>
</protein>
<keyword evidence="4" id="KW-0862">Zinc</keyword>
<dbReference type="Pfam" id="PF13912">
    <property type="entry name" value="zf-C2H2_6"/>
    <property type="match status" value="1"/>
</dbReference>
<dbReference type="Proteomes" id="UP000691718">
    <property type="component" value="Unassembled WGS sequence"/>
</dbReference>
<accession>A0A8S3YF73</accession>
<keyword evidence="8" id="KW-1185">Reference proteome</keyword>
<comment type="caution">
    <text evidence="7">The sequence shown here is derived from an EMBL/GenBank/DDBJ whole genome shotgun (WGS) entry which is preliminary data.</text>
</comment>
<feature type="domain" description="C2H2-type" evidence="6">
    <location>
        <begin position="314"/>
        <end position="342"/>
    </location>
</feature>
<evidence type="ECO:0000256" key="4">
    <source>
        <dbReference type="ARBA" id="ARBA00022833"/>
    </source>
</evidence>
<keyword evidence="3 5" id="KW-0863">Zinc-finger</keyword>
<evidence type="ECO:0000259" key="6">
    <source>
        <dbReference type="PROSITE" id="PS50157"/>
    </source>
</evidence>
<proteinExistence type="predicted"/>
<dbReference type="EMBL" id="CAJQZP010001624">
    <property type="protein sequence ID" value="CAG5057413.1"/>
    <property type="molecule type" value="Genomic_DNA"/>
</dbReference>
<evidence type="ECO:0000256" key="5">
    <source>
        <dbReference type="PROSITE-ProRule" id="PRU00042"/>
    </source>
</evidence>
<dbReference type="Pfam" id="PF00096">
    <property type="entry name" value="zf-C2H2"/>
    <property type="match status" value="3"/>
</dbReference>
<evidence type="ECO:0000313" key="8">
    <source>
        <dbReference type="Proteomes" id="UP000691718"/>
    </source>
</evidence>
<dbReference type="InterPro" id="IPR013087">
    <property type="entry name" value="Znf_C2H2_type"/>
</dbReference>